<accession>S7WXW4</accession>
<proteinExistence type="predicted"/>
<name>S7WXW4_ACIJU</name>
<gene>
    <name evidence="1" type="ORF">L292_2106</name>
</gene>
<evidence type="ECO:0008006" key="3">
    <source>
        <dbReference type="Google" id="ProtNLM"/>
    </source>
</evidence>
<protein>
    <recommendedName>
        <fullName evidence="3">Lipoprotein</fullName>
    </recommendedName>
</protein>
<organism evidence="1 2">
    <name type="scientific">Acinetobacter junii CIP 107470 = MTCC 11364</name>
    <dbReference type="NCBI Taxonomy" id="1217666"/>
    <lineage>
        <taxon>Bacteria</taxon>
        <taxon>Pseudomonadati</taxon>
        <taxon>Pseudomonadota</taxon>
        <taxon>Gammaproteobacteria</taxon>
        <taxon>Moraxellales</taxon>
        <taxon>Moraxellaceae</taxon>
        <taxon>Acinetobacter</taxon>
    </lineage>
</organism>
<reference evidence="1 2" key="1">
    <citation type="submission" date="2013-05" db="EMBL/GenBank/DDBJ databases">
        <title>Genome assembly of Acinetobacter junii MTCC 11364.</title>
        <authorList>
            <person name="Khatri I."/>
            <person name="Singh N.K."/>
            <person name="Subramanian S."/>
            <person name="Mayilraj S."/>
        </authorList>
    </citation>
    <scope>NUCLEOTIDE SEQUENCE [LARGE SCALE GENOMIC DNA]</scope>
    <source>
        <strain evidence="1 2">MTCC 11364</strain>
    </source>
</reference>
<dbReference type="RefSeq" id="WP_004907687.1">
    <property type="nucleotide sequence ID" value="NZ_ASYZ01000033.1"/>
</dbReference>
<comment type="caution">
    <text evidence="1">The sequence shown here is derived from an EMBL/GenBank/DDBJ whole genome shotgun (WGS) entry which is preliminary data.</text>
</comment>
<dbReference type="Proteomes" id="UP000018420">
    <property type="component" value="Unassembled WGS sequence"/>
</dbReference>
<dbReference type="EMBL" id="ASYZ01000033">
    <property type="protein sequence ID" value="EPR86872.1"/>
    <property type="molecule type" value="Genomic_DNA"/>
</dbReference>
<dbReference type="PATRIC" id="fig|1330047.3.peg.728"/>
<sequence length="96" mass="10123">MKKLALPLLLTALFTGCGTVGSFVVQDNVLRQRAAFTLNTTPEKVTISNKKGTLDSIYFSATTNGKTYQCYVGTLGGVLNSDAVCSGVNNGFPPSK</sequence>
<evidence type="ECO:0000313" key="1">
    <source>
        <dbReference type="EMBL" id="EPR86872.1"/>
    </source>
</evidence>
<evidence type="ECO:0000313" key="2">
    <source>
        <dbReference type="Proteomes" id="UP000018420"/>
    </source>
</evidence>
<dbReference type="AlphaFoldDB" id="S7WXW4"/>
<dbReference type="PROSITE" id="PS51257">
    <property type="entry name" value="PROKAR_LIPOPROTEIN"/>
    <property type="match status" value="1"/>
</dbReference>